<dbReference type="GO" id="GO:0008270">
    <property type="term" value="F:zinc ion binding"/>
    <property type="evidence" value="ECO:0007669"/>
    <property type="project" value="UniProtKB-KW"/>
</dbReference>
<evidence type="ECO:0000256" key="4">
    <source>
        <dbReference type="ARBA" id="ARBA00022833"/>
    </source>
</evidence>
<dbReference type="Pfam" id="PF08646">
    <property type="entry name" value="Rep_fac-A_C"/>
    <property type="match status" value="1"/>
</dbReference>
<evidence type="ECO:0008006" key="10">
    <source>
        <dbReference type="Google" id="ProtNLM"/>
    </source>
</evidence>
<dbReference type="Pfam" id="PF02721">
    <property type="entry name" value="DUF223"/>
    <property type="match status" value="1"/>
</dbReference>
<dbReference type="GO" id="GO:0003677">
    <property type="term" value="F:DNA binding"/>
    <property type="evidence" value="ECO:0007669"/>
    <property type="project" value="UniProtKB-KW"/>
</dbReference>
<evidence type="ECO:0000259" key="7">
    <source>
        <dbReference type="Pfam" id="PF08646"/>
    </source>
</evidence>
<evidence type="ECO:0000259" key="6">
    <source>
        <dbReference type="Pfam" id="PF02721"/>
    </source>
</evidence>
<dbReference type="OrthoDB" id="642880at2759"/>
<keyword evidence="9" id="KW-1185">Reference proteome</keyword>
<proteinExistence type="inferred from homology"/>
<dbReference type="Gene3D" id="2.40.50.140">
    <property type="entry name" value="Nucleic acid-binding proteins"/>
    <property type="match status" value="3"/>
</dbReference>
<evidence type="ECO:0000313" key="9">
    <source>
        <dbReference type="Proteomes" id="UP000631114"/>
    </source>
</evidence>
<dbReference type="CDD" id="cd04480">
    <property type="entry name" value="RPA1_DBD_A_like"/>
    <property type="match status" value="1"/>
</dbReference>
<evidence type="ECO:0000313" key="8">
    <source>
        <dbReference type="EMBL" id="KAF9590652.1"/>
    </source>
</evidence>
<keyword evidence="4" id="KW-0862">Zinc</keyword>
<dbReference type="InterPro" id="IPR012340">
    <property type="entry name" value="NA-bd_OB-fold"/>
</dbReference>
<dbReference type="InterPro" id="IPR047192">
    <property type="entry name" value="Euk_RPA1_DBD_C"/>
</dbReference>
<dbReference type="InterPro" id="IPR003871">
    <property type="entry name" value="RFA1B/D_OB_1st"/>
</dbReference>
<reference evidence="8 9" key="1">
    <citation type="submission" date="2020-10" db="EMBL/GenBank/DDBJ databases">
        <title>The Coptis chinensis genome and diversification of protoberbering-type alkaloids.</title>
        <authorList>
            <person name="Wang B."/>
            <person name="Shu S."/>
            <person name="Song C."/>
            <person name="Liu Y."/>
        </authorList>
    </citation>
    <scope>NUCLEOTIDE SEQUENCE [LARGE SCALE GENOMIC DNA]</scope>
    <source>
        <strain evidence="8">HL-2020</strain>
        <tissue evidence="8">Leaf</tissue>
    </source>
</reference>
<keyword evidence="3" id="KW-0863">Zinc-finger</keyword>
<dbReference type="PANTHER" id="PTHR47165:SF4">
    <property type="entry name" value="OS03G0429900 PROTEIN"/>
    <property type="match status" value="1"/>
</dbReference>
<comment type="caution">
    <text evidence="8">The sequence shown here is derived from an EMBL/GenBank/DDBJ whole genome shotgun (WGS) entry which is preliminary data.</text>
</comment>
<keyword evidence="5" id="KW-0238">DNA-binding</keyword>
<dbReference type="EMBL" id="JADFTS010000009">
    <property type="protein sequence ID" value="KAF9590652.1"/>
    <property type="molecule type" value="Genomic_DNA"/>
</dbReference>
<name>A0A835H2W7_9MAGN</name>
<organism evidence="8 9">
    <name type="scientific">Coptis chinensis</name>
    <dbReference type="NCBI Taxonomy" id="261450"/>
    <lineage>
        <taxon>Eukaryota</taxon>
        <taxon>Viridiplantae</taxon>
        <taxon>Streptophyta</taxon>
        <taxon>Embryophyta</taxon>
        <taxon>Tracheophyta</taxon>
        <taxon>Spermatophyta</taxon>
        <taxon>Magnoliopsida</taxon>
        <taxon>Ranunculales</taxon>
        <taxon>Ranunculaceae</taxon>
        <taxon>Coptidoideae</taxon>
        <taxon>Coptis</taxon>
    </lineage>
</organism>
<comment type="similarity">
    <text evidence="1">Belongs to the replication factor A protein 1 family.</text>
</comment>
<evidence type="ECO:0000256" key="3">
    <source>
        <dbReference type="ARBA" id="ARBA00022771"/>
    </source>
</evidence>
<feature type="domain" description="Replication protein A 70 kDa DNA-binding subunit B/D first OB fold" evidence="6">
    <location>
        <begin position="6"/>
        <end position="109"/>
    </location>
</feature>
<keyword evidence="2" id="KW-0479">Metal-binding</keyword>
<dbReference type="SUPFAM" id="SSF50249">
    <property type="entry name" value="Nucleic acid-binding proteins"/>
    <property type="match status" value="3"/>
</dbReference>
<evidence type="ECO:0000256" key="2">
    <source>
        <dbReference type="ARBA" id="ARBA00022723"/>
    </source>
</evidence>
<dbReference type="PANTHER" id="PTHR47165">
    <property type="entry name" value="OS03G0429900 PROTEIN"/>
    <property type="match status" value="1"/>
</dbReference>
<gene>
    <name evidence="8" type="ORF">IFM89_036144</name>
</gene>
<feature type="domain" description="Replication factor A C-terminal" evidence="7">
    <location>
        <begin position="287"/>
        <end position="431"/>
    </location>
</feature>
<dbReference type="InterPro" id="IPR013955">
    <property type="entry name" value="Rep_factor-A_C"/>
</dbReference>
<evidence type="ECO:0000256" key="5">
    <source>
        <dbReference type="ARBA" id="ARBA00023125"/>
    </source>
</evidence>
<dbReference type="CDD" id="cd04476">
    <property type="entry name" value="RPA1_DBD_C"/>
    <property type="match status" value="1"/>
</dbReference>
<dbReference type="AlphaFoldDB" id="A0A835H2W7"/>
<sequence>MGTTEYVRLSELTDRTHRCKIKVRVSRRWTLGSKDSQEKKKRFDVVLIDEQGNQIQAIVPKNHSNTFLNVLHEGHVYHIENFSVQTRTYSYRPVQHEYLILIRWDTIVRGSSEAHPEIPKYNFDFVEFNKIRLLPKENQNLQDVYGTLEGVSELMFRKGLMLKEIFLKNSSGTELKINLWENAIQLMDNVITYATSVPVLVVTSLTVGSYYDQYFLNSTSATQFYVNLEIPEVLELQNSSTFKERNISVLQASSSVERNMKDRSLRNRKTLSQILQMLNADSVGQVFTCKAIINDIVHDYAPFYKSCTKIGCRKKVIAKGDHYWCNNCNNAIPSPDARYQLKVRIQDDTESTLITIFGDEAEELLKHPTSELARLIESADGIQTVKAITDAIIGTSIVFEIKINQYNIQSQGRDGFTANKVFQMDYNLDSHQIQEEIEQMTESSHILTDSFQAQLPDNMKQHNSTLMKEKQILSASSNDIPQPSNKKKRSNQTFKRKAYMEFSTKDSNETSRTSVIRPPSKRIRRIKENKVGSFRFYWQAFPEAQATTAASNRIRRIYQAGHVLECCVCDVLLWCDMVWFGGKQTLANTMAEILKFVKNTLCQIKMIKSEGSHGKGSQSSVYFKELLPGSTEYRSTSETVLHTLKQVK</sequence>
<accession>A0A835H2W7</accession>
<evidence type="ECO:0000256" key="1">
    <source>
        <dbReference type="ARBA" id="ARBA00005690"/>
    </source>
</evidence>
<dbReference type="Proteomes" id="UP000631114">
    <property type="component" value="Unassembled WGS sequence"/>
</dbReference>
<protein>
    <recommendedName>
        <fullName evidence="10">Replication factor A C-terminal domain-containing protein</fullName>
    </recommendedName>
</protein>